<dbReference type="InterPro" id="IPR003593">
    <property type="entry name" value="AAA+_ATPase"/>
</dbReference>
<dbReference type="CDD" id="cd00882">
    <property type="entry name" value="Ras_like_GTPase"/>
    <property type="match status" value="1"/>
</dbReference>
<dbReference type="AlphaFoldDB" id="A0A147B3K3"/>
<evidence type="ECO:0000256" key="2">
    <source>
        <dbReference type="ARBA" id="ARBA00022741"/>
    </source>
</evidence>
<evidence type="ECO:0000256" key="1">
    <source>
        <dbReference type="ARBA" id="ARBA00008535"/>
    </source>
</evidence>
<sequence>MDRDLISLGPPTIHQLKTRRQKFGTLTRVTIGEKDVRKIHKTILLVGETGTGKSALVNALVNYAMGVTFEDQNWLQVVEEEEEDGQTSDVIVYNIFDFKSRALPHSLTIIDTPGCGDKRGVERDVVVCQRLFDLFRSEDGVREIHAVGLVMKASDNQMSDSLKYIFSSLMALFGKGLRNNTVALITHSDGTTPKVILRALKDASPVCARDEKDQPLHFTFNNRQNEARTEETSSDLEEAWRVTKTGMSRLIGFLEKVSSQQPQVKFGFKAQVKFAASIQNLEEKIRYSELKLEEMKQLQEALKKLKEEKVKKDENIIEVEEVSKEKEPIDGEMFFKAAVCCTSCWENCHYPGCTMASNPAQCEVMQHGRCTVCRKKCPVSAHVKDDWRFVTKTQKVQRTEEEYENKYRNLVPEYRNMNLLEILEKEIEMEESVKTQLIEKSYRGVVSLDQTVLKVYSLSTYMSLDFLIEKMKEKGESERLQRLQEIDQQMDGGVKALLQSKVNNSSPQKLFPGRVLIRSGSPEVYQLRTMKEKLGTLTRVTVGTKRRNKPNKTILLVGETGAGKSTLINALVNHAMGVKFEDKVWYQIVEDEKRSQTESQTSDVIVYQIFGFEGKTLPFSLTIIDTPGYGDTRGIDRDVIVSERLFDLFRSDNGIHELDSVGLVLKSSVNRLSDRLRYIFDSVMSLFGKDIEKNIVALVTHSNGKRPKDLLQALDAANIKCAKDENKKPVCFLFNNCQQEERTEEAEYLKNADKIAAKGLSGFTDFLGTSTPQKLQTTLDVLNERIRLSACIQNLQERIRLSELKQTEMKQIQEALKNYDENQTTNEKVTVEFDEAYKEKESIEGDVWLMVLIKGAVCCTICEENCHYPGCSSSRSPKDCEVMKDGRCTVCTLKCPVSAHVKGKWRYVSKTKKVQKSLNEIRKRSKRKKGLNLLEHIEKDMKKLKAEKVQLLEQSYQHVVNLEDIALKFSSVSTFVHFDFLIEKLREWGEANKIQKLEQIKNKEDEGSRSKVQSVWGKVKAAGKRRSSRIWDLLNGTF</sequence>
<dbReference type="PANTHER" id="PTHR32046">
    <property type="entry name" value="G DOMAIN-CONTAINING PROTEIN"/>
    <property type="match status" value="1"/>
</dbReference>
<evidence type="ECO:0000256" key="3">
    <source>
        <dbReference type="SAM" id="Coils"/>
    </source>
</evidence>
<dbReference type="SMART" id="SM00382">
    <property type="entry name" value="AAA"/>
    <property type="match status" value="2"/>
</dbReference>
<keyword evidence="3" id="KW-0175">Coiled coil</keyword>
<dbReference type="PANTHER" id="PTHR32046:SF11">
    <property type="entry name" value="IMMUNE-ASSOCIATED NUCLEOTIDE-BINDING PROTEIN 10-LIKE"/>
    <property type="match status" value="1"/>
</dbReference>
<reference evidence="5" key="1">
    <citation type="submission" date="2015-01" db="EMBL/GenBank/DDBJ databases">
        <title>EvidentialGene: Evidence-directed Construction of Complete mRNA Transcriptomes without Genomes.</title>
        <authorList>
            <person name="Gilbert D.G."/>
        </authorList>
    </citation>
    <scope>NUCLEOTIDE SEQUENCE</scope>
</reference>
<proteinExistence type="inferred from homology"/>
<dbReference type="Pfam" id="PF04548">
    <property type="entry name" value="AIG1"/>
    <property type="match status" value="2"/>
</dbReference>
<reference evidence="6" key="2">
    <citation type="submission" date="2025-05" db="UniProtKB">
        <authorList>
            <consortium name="Ensembl"/>
        </authorList>
    </citation>
    <scope>IDENTIFICATION</scope>
</reference>
<dbReference type="Ensembl" id="ENSFHET00000007127.1">
    <property type="protein sequence ID" value="ENSFHEP00000005467.1"/>
    <property type="gene ID" value="ENSFHEG00000006411.1"/>
</dbReference>
<comment type="similarity">
    <text evidence="1">Belongs to the TRAFAC class TrmE-Era-EngA-EngB-Septin-like GTPase superfamily. AIG1/Toc34/Toc159-like paraseptin GTPase family. IAN subfamily.</text>
</comment>
<dbReference type="InterPro" id="IPR025662">
    <property type="entry name" value="Sigma_54_int_dom_ATP-bd_1"/>
</dbReference>
<keyword evidence="2" id="KW-0547">Nucleotide-binding</keyword>
<evidence type="ECO:0000313" key="5">
    <source>
        <dbReference type="EMBL" id="JAR85317.1"/>
    </source>
</evidence>
<dbReference type="Proteomes" id="UP000265000">
    <property type="component" value="Unplaced"/>
</dbReference>
<evidence type="ECO:0000313" key="6">
    <source>
        <dbReference type="Ensembl" id="ENSFHEP00000005467.1"/>
    </source>
</evidence>
<dbReference type="GeneTree" id="ENSGT00500000044904"/>
<evidence type="ECO:0000259" key="4">
    <source>
        <dbReference type="SMART" id="SM00382"/>
    </source>
</evidence>
<dbReference type="GO" id="GO:0005525">
    <property type="term" value="F:GTP binding"/>
    <property type="evidence" value="ECO:0007669"/>
    <property type="project" value="InterPro"/>
</dbReference>
<protein>
    <submittedName>
        <fullName evidence="5">Septin-4</fullName>
    </submittedName>
    <submittedName>
        <fullName evidence="6">Uncharacterized LOC110368518</fullName>
    </submittedName>
</protein>
<dbReference type="Gene3D" id="3.40.50.300">
    <property type="entry name" value="P-loop containing nucleotide triphosphate hydrolases"/>
    <property type="match status" value="2"/>
</dbReference>
<organism evidence="5">
    <name type="scientific">Fundulus heteroclitus</name>
    <name type="common">Killifish</name>
    <name type="synonym">Mummichog</name>
    <dbReference type="NCBI Taxonomy" id="8078"/>
    <lineage>
        <taxon>Eukaryota</taxon>
        <taxon>Metazoa</taxon>
        <taxon>Chordata</taxon>
        <taxon>Craniata</taxon>
        <taxon>Vertebrata</taxon>
        <taxon>Euteleostomi</taxon>
        <taxon>Actinopterygii</taxon>
        <taxon>Neopterygii</taxon>
        <taxon>Teleostei</taxon>
        <taxon>Neoteleostei</taxon>
        <taxon>Acanthomorphata</taxon>
        <taxon>Ovalentaria</taxon>
        <taxon>Atherinomorphae</taxon>
        <taxon>Cyprinodontiformes</taxon>
        <taxon>Fundulidae</taxon>
        <taxon>Fundulus</taxon>
    </lineage>
</organism>
<dbReference type="InterPro" id="IPR027417">
    <property type="entry name" value="P-loop_NTPase"/>
</dbReference>
<keyword evidence="7" id="KW-1185">Reference proteome</keyword>
<feature type="coiled-coil region" evidence="3">
    <location>
        <begin position="927"/>
        <end position="954"/>
    </location>
</feature>
<feature type="coiled-coil region" evidence="3">
    <location>
        <begin position="278"/>
        <end position="322"/>
    </location>
</feature>
<dbReference type="PROSITE" id="PS00675">
    <property type="entry name" value="SIGMA54_INTERACT_1"/>
    <property type="match status" value="2"/>
</dbReference>
<feature type="domain" description="AAA+ ATPase" evidence="4">
    <location>
        <begin position="550"/>
        <end position="798"/>
    </location>
</feature>
<dbReference type="InterPro" id="IPR006703">
    <property type="entry name" value="G_AIG1"/>
</dbReference>
<name>A0A147B3K3_FUNHE</name>
<dbReference type="EMBL" id="GCES01001006">
    <property type="protein sequence ID" value="JAR85317.1"/>
    <property type="molecule type" value="Transcribed_RNA"/>
</dbReference>
<feature type="domain" description="AAA+ ATPase" evidence="4">
    <location>
        <begin position="39"/>
        <end position="177"/>
    </location>
</feature>
<evidence type="ECO:0000313" key="7">
    <source>
        <dbReference type="Proteomes" id="UP000265000"/>
    </source>
</evidence>
<accession>A0A147B3K3</accession>
<dbReference type="SUPFAM" id="SSF52540">
    <property type="entry name" value="P-loop containing nucleoside triphosphate hydrolases"/>
    <property type="match status" value="2"/>
</dbReference>